<dbReference type="Proteomes" id="UP000515146">
    <property type="component" value="Unplaced"/>
</dbReference>
<evidence type="ECO:0000256" key="2">
    <source>
        <dbReference type="SAM" id="Phobius"/>
    </source>
</evidence>
<proteinExistence type="predicted"/>
<protein>
    <submittedName>
        <fullName evidence="5">Uncharacterized protein LOC113796330 isoform X2</fullName>
    </submittedName>
</protein>
<keyword evidence="4" id="KW-1185">Reference proteome</keyword>
<organism evidence="4 5">
    <name type="scientific">Dermatophagoides pteronyssinus</name>
    <name type="common">European house dust mite</name>
    <dbReference type="NCBI Taxonomy" id="6956"/>
    <lineage>
        <taxon>Eukaryota</taxon>
        <taxon>Metazoa</taxon>
        <taxon>Ecdysozoa</taxon>
        <taxon>Arthropoda</taxon>
        <taxon>Chelicerata</taxon>
        <taxon>Arachnida</taxon>
        <taxon>Acari</taxon>
        <taxon>Acariformes</taxon>
        <taxon>Sarcoptiformes</taxon>
        <taxon>Astigmata</taxon>
        <taxon>Psoroptidia</taxon>
        <taxon>Analgoidea</taxon>
        <taxon>Pyroglyphidae</taxon>
        <taxon>Dermatophagoidinae</taxon>
        <taxon>Dermatophagoides</taxon>
    </lineage>
</organism>
<feature type="signal peptide" evidence="3">
    <location>
        <begin position="1"/>
        <end position="16"/>
    </location>
</feature>
<feature type="region of interest" description="Disordered" evidence="1">
    <location>
        <begin position="385"/>
        <end position="429"/>
    </location>
</feature>
<evidence type="ECO:0000256" key="1">
    <source>
        <dbReference type="SAM" id="MobiDB-lite"/>
    </source>
</evidence>
<keyword evidence="3" id="KW-0732">Signal</keyword>
<sequence length="429" mass="48760">MFKLAILFILMIRIETIQMTTNSTEKDKICESLQRSDGSKFNILAVGKTKKRLLLITADFYVYDVPLDSMNSTIDKLYLGSKPLHMEQKYPVLYHSPSFQRIKHLIFNAWIMTDPDSDWICITVRTSSLENGVNYDIDHSQPIPGWSFDGSLTTSQVLISTSQPCQYYSLTTTDYHQSLQINRFQCVESDRVRETPKISPINADAIICYDQTKTKITVEMIPWGQQAKCRSGIPVTWPVLKGFVSAGKFYLFGESHIYIFDENVYNEPGQSYPVEKHSYDSFFNCPGIIPSSNVVFKSYFYWIIGAIIVLLAILSILIWCILSIRRRRRTRTSLKRVKSGRSKVMSKQNLSKLSSTIVTKRSAKSVASRMKSRFVRKVGSRSALSQGSGNVTVRSGVGSKAVSNMNRKTTVSRLKRSSTRIQSNSSRFI</sequence>
<evidence type="ECO:0000313" key="5">
    <source>
        <dbReference type="RefSeq" id="XP_027202382.1"/>
    </source>
</evidence>
<evidence type="ECO:0000313" key="4">
    <source>
        <dbReference type="Proteomes" id="UP000515146"/>
    </source>
</evidence>
<name>A0A6P6YAH3_DERPT</name>
<keyword evidence="2" id="KW-0812">Transmembrane</keyword>
<accession>A0A6P6YAH3</accession>
<evidence type="ECO:0000256" key="3">
    <source>
        <dbReference type="SAM" id="SignalP"/>
    </source>
</evidence>
<dbReference type="OrthoDB" id="6508362at2759"/>
<dbReference type="AlphaFoldDB" id="A0A6P6YAH3"/>
<keyword evidence="2" id="KW-1133">Transmembrane helix</keyword>
<feature type="compositionally biased region" description="Polar residues" evidence="1">
    <location>
        <begin position="419"/>
        <end position="429"/>
    </location>
</feature>
<dbReference type="RefSeq" id="XP_027202382.1">
    <property type="nucleotide sequence ID" value="XM_027346581.1"/>
</dbReference>
<gene>
    <name evidence="5" type="primary">LOC113796330</name>
</gene>
<feature type="compositionally biased region" description="Polar residues" evidence="1">
    <location>
        <begin position="401"/>
        <end position="412"/>
    </location>
</feature>
<feature type="chain" id="PRO_5028461759" evidence="3">
    <location>
        <begin position="17"/>
        <end position="429"/>
    </location>
</feature>
<feature type="transmembrane region" description="Helical" evidence="2">
    <location>
        <begin position="299"/>
        <end position="322"/>
    </location>
</feature>
<keyword evidence="2" id="KW-0472">Membrane</keyword>
<reference evidence="5" key="1">
    <citation type="submission" date="2025-08" db="UniProtKB">
        <authorList>
            <consortium name="RefSeq"/>
        </authorList>
    </citation>
    <scope>IDENTIFICATION</scope>
    <source>
        <strain evidence="5">Airmid</strain>
    </source>
</reference>
<dbReference type="OMA" id="KSECHIR"/>